<comment type="caution">
    <text evidence="2">The sequence shown here is derived from an EMBL/GenBank/DDBJ whole genome shotgun (WGS) entry which is preliminary data.</text>
</comment>
<name>A0A0F9J7Y7_9ZZZZ</name>
<organism evidence="2">
    <name type="scientific">marine sediment metagenome</name>
    <dbReference type="NCBI Taxonomy" id="412755"/>
    <lineage>
        <taxon>unclassified sequences</taxon>
        <taxon>metagenomes</taxon>
        <taxon>ecological metagenomes</taxon>
    </lineage>
</organism>
<sequence>MSEIGVNTWLINSIGADKASKLKAILGGLFVYVIAGFPLSTMVEGLSWNPVYKGYINLVWAAAVIAITAIIILFFGKSEIFPYRAADNIVEDSAITEQPPEAVAEVVSTDNANIDEPPA</sequence>
<protein>
    <submittedName>
        <fullName evidence="2">Uncharacterized protein</fullName>
    </submittedName>
</protein>
<keyword evidence="1" id="KW-1133">Transmembrane helix</keyword>
<dbReference type="AlphaFoldDB" id="A0A0F9J7Y7"/>
<accession>A0A0F9J7Y7</accession>
<evidence type="ECO:0000313" key="2">
    <source>
        <dbReference type="EMBL" id="KKM65678.1"/>
    </source>
</evidence>
<reference evidence="2" key="1">
    <citation type="journal article" date="2015" name="Nature">
        <title>Complex archaea that bridge the gap between prokaryotes and eukaryotes.</title>
        <authorList>
            <person name="Spang A."/>
            <person name="Saw J.H."/>
            <person name="Jorgensen S.L."/>
            <person name="Zaremba-Niedzwiedzka K."/>
            <person name="Martijn J."/>
            <person name="Lind A.E."/>
            <person name="van Eijk R."/>
            <person name="Schleper C."/>
            <person name="Guy L."/>
            <person name="Ettema T.J."/>
        </authorList>
    </citation>
    <scope>NUCLEOTIDE SEQUENCE</scope>
</reference>
<feature type="transmembrane region" description="Helical" evidence="1">
    <location>
        <begin position="55"/>
        <end position="75"/>
    </location>
</feature>
<proteinExistence type="predicted"/>
<feature type="transmembrane region" description="Helical" evidence="1">
    <location>
        <begin position="24"/>
        <end position="43"/>
    </location>
</feature>
<gene>
    <name evidence="2" type="ORF">LCGC14_1488870</name>
</gene>
<keyword evidence="1" id="KW-0472">Membrane</keyword>
<dbReference type="EMBL" id="LAZR01010684">
    <property type="protein sequence ID" value="KKM65678.1"/>
    <property type="molecule type" value="Genomic_DNA"/>
</dbReference>
<evidence type="ECO:0000256" key="1">
    <source>
        <dbReference type="SAM" id="Phobius"/>
    </source>
</evidence>
<keyword evidence="1" id="KW-0812">Transmembrane</keyword>